<dbReference type="InterPro" id="IPR033138">
    <property type="entry name" value="Cu_oxidase_CS"/>
</dbReference>
<comment type="caution">
    <text evidence="6">The sequence shown here is derived from an EMBL/GenBank/DDBJ whole genome shotgun (WGS) entry which is preliminary data.</text>
</comment>
<name>A0A2W7PQR1_9RHOB</name>
<dbReference type="PANTHER" id="PTHR38439">
    <property type="entry name" value="AURACYANIN-B"/>
    <property type="match status" value="1"/>
</dbReference>
<dbReference type="Gene3D" id="2.60.40.420">
    <property type="entry name" value="Cupredoxins - blue copper proteins"/>
    <property type="match status" value="1"/>
</dbReference>
<dbReference type="PROSITE" id="PS00079">
    <property type="entry name" value="MULTICOPPER_OXIDASE1"/>
    <property type="match status" value="1"/>
</dbReference>
<keyword evidence="2" id="KW-0186">Copper</keyword>
<dbReference type="InterPro" id="IPR050845">
    <property type="entry name" value="Cu-binding_ET"/>
</dbReference>
<dbReference type="CDD" id="cd04211">
    <property type="entry name" value="Cupredoxin_like_2"/>
    <property type="match status" value="1"/>
</dbReference>
<dbReference type="Proteomes" id="UP000248916">
    <property type="component" value="Unassembled WGS sequence"/>
</dbReference>
<keyword evidence="4" id="KW-0732">Signal</keyword>
<evidence type="ECO:0000256" key="2">
    <source>
        <dbReference type="ARBA" id="ARBA00023008"/>
    </source>
</evidence>
<dbReference type="RefSeq" id="WP_111538862.1">
    <property type="nucleotide sequence ID" value="NZ_QKZL01000029.1"/>
</dbReference>
<feature type="chain" id="PRO_5015992455" evidence="4">
    <location>
        <begin position="21"/>
        <end position="178"/>
    </location>
</feature>
<protein>
    <submittedName>
        <fullName evidence="6">Putative cupredoxin-like copper-binding protein</fullName>
    </submittedName>
</protein>
<evidence type="ECO:0000256" key="1">
    <source>
        <dbReference type="ARBA" id="ARBA00022723"/>
    </source>
</evidence>
<dbReference type="PANTHER" id="PTHR38439:SF3">
    <property type="entry name" value="COPPER-RESISTANT CUPROPROTEIN COPI"/>
    <property type="match status" value="1"/>
</dbReference>
<proteinExistence type="predicted"/>
<feature type="signal peptide" evidence="4">
    <location>
        <begin position="1"/>
        <end position="20"/>
    </location>
</feature>
<feature type="region of interest" description="Disordered" evidence="3">
    <location>
        <begin position="21"/>
        <end position="40"/>
    </location>
</feature>
<reference evidence="6 7" key="1">
    <citation type="submission" date="2018-06" db="EMBL/GenBank/DDBJ databases">
        <title>Genomic Encyclopedia of Archaeal and Bacterial Type Strains, Phase II (KMG-II): from individual species to whole genera.</title>
        <authorList>
            <person name="Goeker M."/>
        </authorList>
    </citation>
    <scope>NUCLEOTIDE SEQUENCE [LARGE SCALE GENOMIC DNA]</scope>
    <source>
        <strain evidence="6 7">DSM 22009</strain>
    </source>
</reference>
<dbReference type="GO" id="GO:0009055">
    <property type="term" value="F:electron transfer activity"/>
    <property type="evidence" value="ECO:0007669"/>
    <property type="project" value="InterPro"/>
</dbReference>
<evidence type="ECO:0000259" key="5">
    <source>
        <dbReference type="Pfam" id="PF00127"/>
    </source>
</evidence>
<dbReference type="AlphaFoldDB" id="A0A2W7PQR1"/>
<sequence>MSRYLMTTAMILSMTAPAFAAGSHSGGHGDEMAVGQPGDAGQVDRVVEVSMRETDDGRMVFEPAELTFEEGETIKLDITNSGELEHEFVLDTNEEIMEHKALMEEFPGMEHDDPNAIRLQPGESGEIVWTFANAGTFEYACLIPGHYQAGMHGPVAVEAGMADEVIVESETPNSTVEN</sequence>
<evidence type="ECO:0000256" key="3">
    <source>
        <dbReference type="SAM" id="MobiDB-lite"/>
    </source>
</evidence>
<evidence type="ECO:0000313" key="6">
    <source>
        <dbReference type="EMBL" id="PZX11779.1"/>
    </source>
</evidence>
<gene>
    <name evidence="6" type="ORF">LX81_03856</name>
</gene>
<evidence type="ECO:0000256" key="4">
    <source>
        <dbReference type="SAM" id="SignalP"/>
    </source>
</evidence>
<dbReference type="SUPFAM" id="SSF49503">
    <property type="entry name" value="Cupredoxins"/>
    <property type="match status" value="1"/>
</dbReference>
<dbReference type="Pfam" id="PF00127">
    <property type="entry name" value="Copper-bind"/>
    <property type="match status" value="1"/>
</dbReference>
<dbReference type="EMBL" id="QKZL01000029">
    <property type="protein sequence ID" value="PZX11779.1"/>
    <property type="molecule type" value="Genomic_DNA"/>
</dbReference>
<dbReference type="InterPro" id="IPR008972">
    <property type="entry name" value="Cupredoxin"/>
</dbReference>
<organism evidence="6 7">
    <name type="scientific">Palleronia aestuarii</name>
    <dbReference type="NCBI Taxonomy" id="568105"/>
    <lineage>
        <taxon>Bacteria</taxon>
        <taxon>Pseudomonadati</taxon>
        <taxon>Pseudomonadota</taxon>
        <taxon>Alphaproteobacteria</taxon>
        <taxon>Rhodobacterales</taxon>
        <taxon>Roseobacteraceae</taxon>
        <taxon>Palleronia</taxon>
    </lineage>
</organism>
<evidence type="ECO:0000313" key="7">
    <source>
        <dbReference type="Proteomes" id="UP000248916"/>
    </source>
</evidence>
<keyword evidence="1" id="KW-0479">Metal-binding</keyword>
<dbReference type="OrthoDB" id="9816061at2"/>
<dbReference type="GO" id="GO:0005507">
    <property type="term" value="F:copper ion binding"/>
    <property type="evidence" value="ECO:0007669"/>
    <property type="project" value="InterPro"/>
</dbReference>
<keyword evidence="7" id="KW-1185">Reference proteome</keyword>
<dbReference type="InterPro" id="IPR000923">
    <property type="entry name" value="BlueCu_1"/>
</dbReference>
<feature type="domain" description="Blue (type 1) copper" evidence="5">
    <location>
        <begin position="53"/>
        <end position="158"/>
    </location>
</feature>
<accession>A0A2W7PQR1</accession>